<name>A0A316VX52_9BASI</name>
<keyword evidence="2" id="KW-0732">Signal</keyword>
<accession>A0A316VX52</accession>
<evidence type="ECO:0000313" key="4">
    <source>
        <dbReference type="Proteomes" id="UP000245783"/>
    </source>
</evidence>
<reference evidence="3 4" key="1">
    <citation type="journal article" date="2018" name="Mol. Biol. Evol.">
        <title>Broad Genomic Sampling Reveals a Smut Pathogenic Ancestry of the Fungal Clade Ustilaginomycotina.</title>
        <authorList>
            <person name="Kijpornyongpan T."/>
            <person name="Mondo S.J."/>
            <person name="Barry K."/>
            <person name="Sandor L."/>
            <person name="Lee J."/>
            <person name="Lipzen A."/>
            <person name="Pangilinan J."/>
            <person name="LaButti K."/>
            <person name="Hainaut M."/>
            <person name="Henrissat B."/>
            <person name="Grigoriev I.V."/>
            <person name="Spatafora J.W."/>
            <person name="Aime M.C."/>
        </authorList>
    </citation>
    <scope>NUCLEOTIDE SEQUENCE [LARGE SCALE GENOMIC DNA]</scope>
    <source>
        <strain evidence="3 4">MCA 4658</strain>
    </source>
</reference>
<feature type="signal peptide" evidence="2">
    <location>
        <begin position="1"/>
        <end position="19"/>
    </location>
</feature>
<feature type="region of interest" description="Disordered" evidence="1">
    <location>
        <begin position="23"/>
        <end position="58"/>
    </location>
</feature>
<dbReference type="RefSeq" id="XP_025367215.1">
    <property type="nucleotide sequence ID" value="XM_025516416.1"/>
</dbReference>
<evidence type="ECO:0000256" key="2">
    <source>
        <dbReference type="SAM" id="SignalP"/>
    </source>
</evidence>
<proteinExistence type="predicted"/>
<evidence type="ECO:0000256" key="1">
    <source>
        <dbReference type="SAM" id="MobiDB-lite"/>
    </source>
</evidence>
<feature type="chain" id="PRO_5016393944" evidence="2">
    <location>
        <begin position="20"/>
        <end position="80"/>
    </location>
</feature>
<dbReference type="GeneID" id="37038286"/>
<dbReference type="EMBL" id="KZ819432">
    <property type="protein sequence ID" value="PWN40055.1"/>
    <property type="molecule type" value="Genomic_DNA"/>
</dbReference>
<protein>
    <submittedName>
        <fullName evidence="3">Uncharacterized protein</fullName>
    </submittedName>
</protein>
<organism evidence="3 4">
    <name type="scientific">Ceraceosorus guamensis</name>
    <dbReference type="NCBI Taxonomy" id="1522189"/>
    <lineage>
        <taxon>Eukaryota</taxon>
        <taxon>Fungi</taxon>
        <taxon>Dikarya</taxon>
        <taxon>Basidiomycota</taxon>
        <taxon>Ustilaginomycotina</taxon>
        <taxon>Exobasidiomycetes</taxon>
        <taxon>Ceraceosorales</taxon>
        <taxon>Ceraceosoraceae</taxon>
        <taxon>Ceraceosorus</taxon>
    </lineage>
</organism>
<keyword evidence="4" id="KW-1185">Reference proteome</keyword>
<dbReference type="AlphaFoldDB" id="A0A316VX52"/>
<dbReference type="Proteomes" id="UP000245783">
    <property type="component" value="Unassembled WGS sequence"/>
</dbReference>
<dbReference type="InParanoid" id="A0A316VX52"/>
<evidence type="ECO:0000313" key="3">
    <source>
        <dbReference type="EMBL" id="PWN40055.1"/>
    </source>
</evidence>
<gene>
    <name evidence="3" type="ORF">IE81DRAFT_349612</name>
</gene>
<sequence length="80" mass="8692">MRPVLVLIGLAFSLGAVAAHPVPSPAPATTDLHVSKRGQESTVQLTQREAENQKKKKKEKCPYWPKIWGLGPANLSNDCS</sequence>